<evidence type="ECO:0000256" key="9">
    <source>
        <dbReference type="ARBA" id="ARBA00023004"/>
    </source>
</evidence>
<dbReference type="PROSITE" id="PS50939">
    <property type="entry name" value="CYTOCHROME_B561"/>
    <property type="match status" value="1"/>
</dbReference>
<dbReference type="PANTHER" id="PTHR10106">
    <property type="entry name" value="CYTOCHROME B561-RELATED"/>
    <property type="match status" value="1"/>
</dbReference>
<proteinExistence type="predicted"/>
<evidence type="ECO:0000256" key="5">
    <source>
        <dbReference type="ARBA" id="ARBA00022692"/>
    </source>
</evidence>
<dbReference type="GO" id="GO:0016020">
    <property type="term" value="C:membrane"/>
    <property type="evidence" value="ECO:0007669"/>
    <property type="project" value="UniProtKB-SubCell"/>
</dbReference>
<dbReference type="OrthoDB" id="907479at2759"/>
<feature type="domain" description="Cytochrome b561" evidence="12">
    <location>
        <begin position="35"/>
        <end position="245"/>
    </location>
</feature>
<organism evidence="13 14">
    <name type="scientific">Cloeon dipterum</name>
    <dbReference type="NCBI Taxonomy" id="197152"/>
    <lineage>
        <taxon>Eukaryota</taxon>
        <taxon>Metazoa</taxon>
        <taxon>Ecdysozoa</taxon>
        <taxon>Arthropoda</taxon>
        <taxon>Hexapoda</taxon>
        <taxon>Insecta</taxon>
        <taxon>Pterygota</taxon>
        <taxon>Palaeoptera</taxon>
        <taxon>Ephemeroptera</taxon>
        <taxon>Pisciforma</taxon>
        <taxon>Baetidae</taxon>
        <taxon>Cloeon</taxon>
    </lineage>
</organism>
<evidence type="ECO:0000256" key="11">
    <source>
        <dbReference type="SAM" id="Phobius"/>
    </source>
</evidence>
<dbReference type="GO" id="GO:0046872">
    <property type="term" value="F:metal ion binding"/>
    <property type="evidence" value="ECO:0007669"/>
    <property type="project" value="UniProtKB-KW"/>
</dbReference>
<dbReference type="Pfam" id="PF03188">
    <property type="entry name" value="Cytochrom_B561"/>
    <property type="match status" value="1"/>
</dbReference>
<dbReference type="SMART" id="SM00665">
    <property type="entry name" value="B561"/>
    <property type="match status" value="1"/>
</dbReference>
<evidence type="ECO:0000256" key="3">
    <source>
        <dbReference type="ARBA" id="ARBA00022448"/>
    </source>
</evidence>
<feature type="transmembrane region" description="Helical" evidence="11">
    <location>
        <begin position="144"/>
        <end position="169"/>
    </location>
</feature>
<dbReference type="PANTHER" id="PTHR10106:SF24">
    <property type="entry name" value="NO EXTENDED MEMORY, ISOFORM A"/>
    <property type="match status" value="1"/>
</dbReference>
<keyword evidence="10 11" id="KW-0472">Membrane</keyword>
<evidence type="ECO:0000256" key="10">
    <source>
        <dbReference type="ARBA" id="ARBA00023136"/>
    </source>
</evidence>
<comment type="subcellular location">
    <subcellularLocation>
        <location evidence="2">Membrane</location>
        <topology evidence="2">Multi-pass membrane protein</topology>
    </subcellularLocation>
</comment>
<keyword evidence="9" id="KW-0408">Iron</keyword>
<keyword evidence="4" id="KW-0349">Heme</keyword>
<accession>A0A8S1CEA3</accession>
<evidence type="ECO:0000256" key="6">
    <source>
        <dbReference type="ARBA" id="ARBA00022723"/>
    </source>
</evidence>
<dbReference type="InterPro" id="IPR006593">
    <property type="entry name" value="Cyt_b561/ferric_Rdtase_TM"/>
</dbReference>
<dbReference type="Proteomes" id="UP000494165">
    <property type="component" value="Unassembled WGS sequence"/>
</dbReference>
<evidence type="ECO:0000256" key="7">
    <source>
        <dbReference type="ARBA" id="ARBA00022982"/>
    </source>
</evidence>
<feature type="transmembrane region" description="Helical" evidence="11">
    <location>
        <begin position="181"/>
        <end position="204"/>
    </location>
</feature>
<evidence type="ECO:0000256" key="1">
    <source>
        <dbReference type="ARBA" id="ARBA00001970"/>
    </source>
</evidence>
<name>A0A8S1CEA3_9INSE</name>
<evidence type="ECO:0000259" key="12">
    <source>
        <dbReference type="PROSITE" id="PS50939"/>
    </source>
</evidence>
<dbReference type="AlphaFoldDB" id="A0A8S1CEA3"/>
<dbReference type="Gene3D" id="1.20.120.1770">
    <property type="match status" value="1"/>
</dbReference>
<evidence type="ECO:0000256" key="4">
    <source>
        <dbReference type="ARBA" id="ARBA00022617"/>
    </source>
</evidence>
<keyword evidence="7" id="KW-0249">Electron transport</keyword>
<sequence>MAKNSMHVQSRRYSGEDRGGWACGNWFEFLLVVVVASILLLGALGLVIFWVFNYRNGVGWLDEPELLFNYHPILMIAGFVTLSGFSVLMYRICRCCRRIYVKLLHTLFHLLAIPCVVFGFMAVLESHNRATPEPIPNFYSLHSWMGFVTMGLFVLQFVVGFFSFLVLLCCENATASFRASLVPIHATFGITTFLLAVATCLTGLTEKVFFTLNSSYSLLPEEGIVVNALAMVLVAIAIFVSYALARQEFKPQKETYSEFPLEGIVVNTLAVVLVALAILLSYAVRRELPIGSTLKVAEIK</sequence>
<gene>
    <name evidence="13" type="ORF">CLODIP_2_CD00127</name>
</gene>
<evidence type="ECO:0000256" key="2">
    <source>
        <dbReference type="ARBA" id="ARBA00004141"/>
    </source>
</evidence>
<dbReference type="FunFam" id="1.20.120.1770:FF:000001">
    <property type="entry name" value="Cytochrome b reductase 1"/>
    <property type="match status" value="1"/>
</dbReference>
<protein>
    <recommendedName>
        <fullName evidence="12">Cytochrome b561 domain-containing protein</fullName>
    </recommendedName>
</protein>
<keyword evidence="8 11" id="KW-1133">Transmembrane helix</keyword>
<comment type="caution">
    <text evidence="13">The sequence shown here is derived from an EMBL/GenBank/DDBJ whole genome shotgun (WGS) entry which is preliminary data.</text>
</comment>
<feature type="transmembrane region" description="Helical" evidence="11">
    <location>
        <begin position="224"/>
        <end position="244"/>
    </location>
</feature>
<feature type="transmembrane region" description="Helical" evidence="11">
    <location>
        <begin position="103"/>
        <end position="124"/>
    </location>
</feature>
<keyword evidence="3" id="KW-0813">Transport</keyword>
<dbReference type="InterPro" id="IPR043205">
    <property type="entry name" value="CYB561/CYBRD1-like"/>
</dbReference>
<dbReference type="EMBL" id="CADEPI010000025">
    <property type="protein sequence ID" value="CAB3366428.1"/>
    <property type="molecule type" value="Genomic_DNA"/>
</dbReference>
<evidence type="ECO:0000313" key="13">
    <source>
        <dbReference type="EMBL" id="CAB3366428.1"/>
    </source>
</evidence>
<feature type="transmembrane region" description="Helical" evidence="11">
    <location>
        <begin position="72"/>
        <end position="91"/>
    </location>
</feature>
<keyword evidence="5 11" id="KW-0812">Transmembrane</keyword>
<reference evidence="13 14" key="1">
    <citation type="submission" date="2020-04" db="EMBL/GenBank/DDBJ databases">
        <authorList>
            <person name="Alioto T."/>
            <person name="Alioto T."/>
            <person name="Gomez Garrido J."/>
        </authorList>
    </citation>
    <scope>NUCLEOTIDE SEQUENCE [LARGE SCALE GENOMIC DNA]</scope>
</reference>
<keyword evidence="14" id="KW-1185">Reference proteome</keyword>
<feature type="transmembrane region" description="Helical" evidence="11">
    <location>
        <begin position="264"/>
        <end position="284"/>
    </location>
</feature>
<feature type="transmembrane region" description="Helical" evidence="11">
    <location>
        <begin position="21"/>
        <end position="52"/>
    </location>
</feature>
<dbReference type="GO" id="GO:0016491">
    <property type="term" value="F:oxidoreductase activity"/>
    <property type="evidence" value="ECO:0007669"/>
    <property type="project" value="InterPro"/>
</dbReference>
<keyword evidence="6" id="KW-0479">Metal-binding</keyword>
<evidence type="ECO:0000313" key="14">
    <source>
        <dbReference type="Proteomes" id="UP000494165"/>
    </source>
</evidence>
<evidence type="ECO:0000256" key="8">
    <source>
        <dbReference type="ARBA" id="ARBA00022989"/>
    </source>
</evidence>
<comment type="cofactor">
    <cofactor evidence="1">
        <name>heme b</name>
        <dbReference type="ChEBI" id="CHEBI:60344"/>
    </cofactor>
</comment>